<dbReference type="EMBL" id="JAAVUP010000002">
    <property type="protein sequence ID" value="NKE16647.1"/>
    <property type="molecule type" value="Genomic_DNA"/>
</dbReference>
<reference evidence="3" key="3">
    <citation type="journal article" date="2021" name="Syst. Appl. Microbiol.">
        <title>Roseomonas hellenica sp. nov., isolated from roots of wild-growing Alkanna tinctoria.</title>
        <authorList>
            <person name="Rat A."/>
            <person name="Naranjo H.D."/>
            <person name="Lebbe L."/>
            <person name="Cnockaert M."/>
            <person name="Krigas N."/>
            <person name="Grigoriadou K."/>
            <person name="Maloupa E."/>
            <person name="Willems A."/>
        </authorList>
    </citation>
    <scope>NUCLEOTIDE SEQUENCE</scope>
    <source>
        <strain evidence="3">LMG 31161</strain>
    </source>
</reference>
<evidence type="ECO:0000256" key="1">
    <source>
        <dbReference type="SAM" id="MobiDB-lite"/>
    </source>
</evidence>
<evidence type="ECO:0000313" key="6">
    <source>
        <dbReference type="Proteomes" id="UP001138708"/>
    </source>
</evidence>
<reference evidence="3" key="1">
    <citation type="submission" date="2020-01" db="EMBL/GenBank/DDBJ databases">
        <authorList>
            <person name="Rat A."/>
        </authorList>
    </citation>
    <scope>NUCLEOTIDE SEQUENCE</scope>
    <source>
        <strain evidence="3">LMG 31161</strain>
    </source>
</reference>
<protein>
    <recommendedName>
        <fullName evidence="7">DUF541 domain-containing protein</fullName>
    </recommendedName>
</protein>
<gene>
    <name evidence="4" type="ORF">GWK15_06810</name>
    <name evidence="3" type="ORF">GXW75_05100</name>
</gene>
<proteinExistence type="predicted"/>
<feature type="region of interest" description="Disordered" evidence="1">
    <location>
        <begin position="122"/>
        <end position="145"/>
    </location>
</feature>
<feature type="chain" id="PRO_5040770366" description="DUF541 domain-containing protein" evidence="2">
    <location>
        <begin position="19"/>
        <end position="238"/>
    </location>
</feature>
<evidence type="ECO:0000313" key="3">
    <source>
        <dbReference type="EMBL" id="MBR0658616.1"/>
    </source>
</evidence>
<evidence type="ECO:0000313" key="4">
    <source>
        <dbReference type="EMBL" id="NKE16647.1"/>
    </source>
</evidence>
<keyword evidence="2" id="KW-0732">Signal</keyword>
<accession>A0A9X9WE56</accession>
<feature type="signal peptide" evidence="2">
    <location>
        <begin position="1"/>
        <end position="18"/>
    </location>
</feature>
<keyword evidence="5" id="KW-1185">Reference proteome</keyword>
<dbReference type="Proteomes" id="UP001138708">
    <property type="component" value="Unassembled WGS sequence"/>
</dbReference>
<organism evidence="3 6">
    <name type="scientific">Neoroseomonas oryzicola</name>
    <dbReference type="NCBI Taxonomy" id="535904"/>
    <lineage>
        <taxon>Bacteria</taxon>
        <taxon>Pseudomonadati</taxon>
        <taxon>Pseudomonadota</taxon>
        <taxon>Alphaproteobacteria</taxon>
        <taxon>Acetobacterales</taxon>
        <taxon>Acetobacteraceae</taxon>
        <taxon>Neoroseomonas</taxon>
    </lineage>
</organism>
<sequence>MIATALLAVSASFAPALAQDTVATPGAAPAAISYVQRGVPAEATAENGVIARERAFVAGRRAAWDRIANAAGVTRQLSDAQIESMVASIIIEEERTSPTRYAGRITVNFIPSRVRAITGSAVAAEGGGGTPAPGPSGGTTAAEGDVPARPAAPVPVASTIEAVALYGSLNEWLELRRRLRGQARIEVTAISTDRARLRLGLRAAPGVAAQELAQQGITLVPGSGAPGDAWRVALAGRS</sequence>
<name>A0A9X9WE56_9PROT</name>
<dbReference type="Proteomes" id="UP000746741">
    <property type="component" value="Unassembled WGS sequence"/>
</dbReference>
<comment type="caution">
    <text evidence="3">The sequence shown here is derived from an EMBL/GenBank/DDBJ whole genome shotgun (WGS) entry which is preliminary data.</text>
</comment>
<evidence type="ECO:0000313" key="5">
    <source>
        <dbReference type="Proteomes" id="UP000746741"/>
    </source>
</evidence>
<dbReference type="RefSeq" id="WP_168040463.1">
    <property type="nucleotide sequence ID" value="NZ_JAAEDK010000008.1"/>
</dbReference>
<dbReference type="AlphaFoldDB" id="A0A9X9WE56"/>
<feature type="compositionally biased region" description="Gly residues" evidence="1">
    <location>
        <begin position="125"/>
        <end position="137"/>
    </location>
</feature>
<evidence type="ECO:0008006" key="7">
    <source>
        <dbReference type="Google" id="ProtNLM"/>
    </source>
</evidence>
<dbReference type="EMBL" id="JAAEDK010000008">
    <property type="protein sequence ID" value="MBR0658616.1"/>
    <property type="molecule type" value="Genomic_DNA"/>
</dbReference>
<reference evidence="4 5" key="2">
    <citation type="submission" date="2020-02" db="EMBL/GenBank/DDBJ databases">
        <authorList>
            <person name="Sun Q."/>
            <person name="Inoue M."/>
        </authorList>
    </citation>
    <scope>NUCLEOTIDE SEQUENCE [LARGE SCALE GENOMIC DNA]</scope>
    <source>
        <strain evidence="4 5">KCTC 22478</strain>
    </source>
</reference>
<evidence type="ECO:0000256" key="2">
    <source>
        <dbReference type="SAM" id="SignalP"/>
    </source>
</evidence>